<dbReference type="GO" id="GO:0022857">
    <property type="term" value="F:transmembrane transporter activity"/>
    <property type="evidence" value="ECO:0007669"/>
    <property type="project" value="InterPro"/>
</dbReference>
<feature type="transmembrane region" description="Helical" evidence="6">
    <location>
        <begin position="393"/>
        <end position="414"/>
    </location>
</feature>
<dbReference type="Pfam" id="PF07690">
    <property type="entry name" value="MFS_1"/>
    <property type="match status" value="2"/>
</dbReference>
<feature type="transmembrane region" description="Helical" evidence="6">
    <location>
        <begin position="352"/>
        <end position="372"/>
    </location>
</feature>
<dbReference type="PANTHER" id="PTHR42718">
    <property type="entry name" value="MAJOR FACILITATOR SUPERFAMILY MULTIDRUG TRANSPORTER MFSC"/>
    <property type="match status" value="1"/>
</dbReference>
<feature type="transmembrane region" description="Helical" evidence="6">
    <location>
        <begin position="426"/>
        <end position="452"/>
    </location>
</feature>
<keyword evidence="5 6" id="KW-0472">Membrane</keyword>
<dbReference type="EMBL" id="FNAQ01000003">
    <property type="protein sequence ID" value="SDE06237.1"/>
    <property type="molecule type" value="Genomic_DNA"/>
</dbReference>
<dbReference type="OrthoDB" id="9812221at2"/>
<protein>
    <submittedName>
        <fullName evidence="8">Major Facilitator Superfamily protein</fullName>
    </submittedName>
</protein>
<dbReference type="InterPro" id="IPR011701">
    <property type="entry name" value="MFS"/>
</dbReference>
<dbReference type="InterPro" id="IPR020846">
    <property type="entry name" value="MFS_dom"/>
</dbReference>
<feature type="transmembrane region" description="Helical" evidence="6">
    <location>
        <begin position="202"/>
        <end position="220"/>
    </location>
</feature>
<keyword evidence="2" id="KW-0813">Transport</keyword>
<dbReference type="PROSITE" id="PS50850">
    <property type="entry name" value="MFS"/>
    <property type="match status" value="1"/>
</dbReference>
<dbReference type="SUPFAM" id="SSF103473">
    <property type="entry name" value="MFS general substrate transporter"/>
    <property type="match status" value="1"/>
</dbReference>
<evidence type="ECO:0000256" key="6">
    <source>
        <dbReference type="SAM" id="Phobius"/>
    </source>
</evidence>
<organism evidence="8 9">
    <name type="scientific">Desulfuromonas thiophila</name>
    <dbReference type="NCBI Taxonomy" id="57664"/>
    <lineage>
        <taxon>Bacteria</taxon>
        <taxon>Pseudomonadati</taxon>
        <taxon>Thermodesulfobacteriota</taxon>
        <taxon>Desulfuromonadia</taxon>
        <taxon>Desulfuromonadales</taxon>
        <taxon>Desulfuromonadaceae</taxon>
        <taxon>Desulfuromonas</taxon>
    </lineage>
</organism>
<feature type="transmembrane region" description="Helical" evidence="6">
    <location>
        <begin position="83"/>
        <end position="107"/>
    </location>
</feature>
<accession>A0A1G6ZVH9</accession>
<dbReference type="CDD" id="cd17321">
    <property type="entry name" value="MFS_MMR_MDR_like"/>
    <property type="match status" value="1"/>
</dbReference>
<feature type="transmembrane region" description="Helical" evidence="6">
    <location>
        <begin position="51"/>
        <end position="71"/>
    </location>
</feature>
<dbReference type="Proteomes" id="UP000243205">
    <property type="component" value="Unassembled WGS sequence"/>
</dbReference>
<sequence length="460" mass="48091">MPSASVQLQQQRATLLVVCIAQFLMPFMMSAVGIALPTIGLEFGASARQLGLVETAYVAAAAMCLLGMGRLGDICGRRRIFRLGLVLFSLTGGLIALAPTIVTVIGLRFAQGVGGSMVMATTMAMVITAFPEGQRGRALGIAVAAVYAGISCGPFFGGLLVSALGWRALFWLVPLLGGLAFVVASRHLAVEAAAAAGEPLDVRGWLVYALAIGLLVVAATRLPQPWAWPLLLAGALLLGLFVVLQARTPYPLLQVALLRHNAAFALGNLAALLNYAGTFGLTFFLSLYLQLLRGYSPREAGSLLLLQPLVQALLSPLCGRWSDHWPAQRLATAGMLLCALGLWQASRIDLHTSLAGLVVLLLVLGAGFALFSSPNTRGVLSSVPARHLGMASGLAAAMRTLGMTGSMALILLLLNHHLGATVIGVAQAPAFLAAMTASLRLFAGLCLLAVLVSGSRWWRG</sequence>
<dbReference type="PRINTS" id="PR01036">
    <property type="entry name" value="TCRTETB"/>
</dbReference>
<evidence type="ECO:0000256" key="1">
    <source>
        <dbReference type="ARBA" id="ARBA00004141"/>
    </source>
</evidence>
<reference evidence="9" key="1">
    <citation type="submission" date="2016-10" db="EMBL/GenBank/DDBJ databases">
        <authorList>
            <person name="Varghese N."/>
            <person name="Submissions S."/>
        </authorList>
    </citation>
    <scope>NUCLEOTIDE SEQUENCE [LARGE SCALE GENOMIC DNA]</scope>
    <source>
        <strain evidence="9">DSM 8987</strain>
    </source>
</reference>
<comment type="subcellular location">
    <subcellularLocation>
        <location evidence="1">Membrane</location>
        <topology evidence="1">Multi-pass membrane protein</topology>
    </subcellularLocation>
</comment>
<gene>
    <name evidence="8" type="ORF">SAMN05661003_103134</name>
</gene>
<dbReference type="GO" id="GO:0016020">
    <property type="term" value="C:membrane"/>
    <property type="evidence" value="ECO:0007669"/>
    <property type="project" value="UniProtKB-SubCell"/>
</dbReference>
<dbReference type="AlphaFoldDB" id="A0A1G6ZVH9"/>
<proteinExistence type="predicted"/>
<feature type="transmembrane region" description="Helical" evidence="6">
    <location>
        <begin position="265"/>
        <end position="288"/>
    </location>
</feature>
<dbReference type="STRING" id="57664.SAMN05661003_103134"/>
<keyword evidence="3 6" id="KW-0812">Transmembrane</keyword>
<evidence type="ECO:0000256" key="4">
    <source>
        <dbReference type="ARBA" id="ARBA00022989"/>
    </source>
</evidence>
<dbReference type="Gene3D" id="1.20.1720.10">
    <property type="entry name" value="Multidrug resistance protein D"/>
    <property type="match status" value="1"/>
</dbReference>
<keyword evidence="9" id="KW-1185">Reference proteome</keyword>
<name>A0A1G6ZVH9_9BACT</name>
<keyword evidence="4 6" id="KW-1133">Transmembrane helix</keyword>
<feature type="transmembrane region" description="Helical" evidence="6">
    <location>
        <begin position="168"/>
        <end position="190"/>
    </location>
</feature>
<dbReference type="RefSeq" id="WP_092076720.1">
    <property type="nucleotide sequence ID" value="NZ_FNAQ01000003.1"/>
</dbReference>
<dbReference type="PANTHER" id="PTHR42718:SF9">
    <property type="entry name" value="MAJOR FACILITATOR SUPERFAMILY MULTIDRUG TRANSPORTER MFSC"/>
    <property type="match status" value="1"/>
</dbReference>
<evidence type="ECO:0000259" key="7">
    <source>
        <dbReference type="PROSITE" id="PS50850"/>
    </source>
</evidence>
<evidence type="ECO:0000313" key="8">
    <source>
        <dbReference type="EMBL" id="SDE06237.1"/>
    </source>
</evidence>
<dbReference type="Gene3D" id="1.20.1250.20">
    <property type="entry name" value="MFS general substrate transporter like domains"/>
    <property type="match status" value="1"/>
</dbReference>
<evidence type="ECO:0000256" key="3">
    <source>
        <dbReference type="ARBA" id="ARBA00022692"/>
    </source>
</evidence>
<evidence type="ECO:0000256" key="5">
    <source>
        <dbReference type="ARBA" id="ARBA00023136"/>
    </source>
</evidence>
<evidence type="ECO:0000313" key="9">
    <source>
        <dbReference type="Proteomes" id="UP000243205"/>
    </source>
</evidence>
<evidence type="ECO:0000256" key="2">
    <source>
        <dbReference type="ARBA" id="ARBA00022448"/>
    </source>
</evidence>
<feature type="transmembrane region" description="Helical" evidence="6">
    <location>
        <begin position="113"/>
        <end position="131"/>
    </location>
</feature>
<dbReference type="InterPro" id="IPR036259">
    <property type="entry name" value="MFS_trans_sf"/>
</dbReference>
<feature type="transmembrane region" description="Helical" evidence="6">
    <location>
        <begin position="138"/>
        <end position="162"/>
    </location>
</feature>
<feature type="transmembrane region" description="Helical" evidence="6">
    <location>
        <begin position="226"/>
        <end position="244"/>
    </location>
</feature>
<feature type="domain" description="Major facilitator superfamily (MFS) profile" evidence="7">
    <location>
        <begin position="14"/>
        <end position="460"/>
    </location>
</feature>